<dbReference type="PANTHER" id="PTHR35841:SF1">
    <property type="entry name" value="PHOSPHONATES-BINDING PERIPLASMIC PROTEIN"/>
    <property type="match status" value="1"/>
</dbReference>
<gene>
    <name evidence="3" type="primary">phnD</name>
    <name evidence="3" type="ORF">ACFO4L_14935</name>
</gene>
<sequence length="304" mass="33725">MKRYVYMFSILTGAMLLSGCGDDDNEAAETEGNPDEIVMGFVPTTDSDEIASTVEPLAERLSEILDRPVEGTVMTSFSALVEAMGNGQAHIGFLPAFGYVQGNEEYGIEVMLKSERDGADSYRAQYVVRADSGLETLEDLEGTQWTFPDVASPAGYLFPAAHIGEEIDGVQDAETEFFSGVLEAGSHDNALIAVMEGEMDVATTYEDAREVMLDDYPDAMEDLTVIDYTDDIPNDTISIMPELDEGLADDIKEAFLQFNEEEEMIQIMNDVYRWDAIVEAEDSDYDIVRETYEAFRDEIDVDDL</sequence>
<dbReference type="EMBL" id="JBHSGK010000020">
    <property type="protein sequence ID" value="MFC4737874.1"/>
    <property type="molecule type" value="Genomic_DNA"/>
</dbReference>
<dbReference type="Gene3D" id="3.40.190.10">
    <property type="entry name" value="Periplasmic binding protein-like II"/>
    <property type="match status" value="2"/>
</dbReference>
<accession>A0ABV9P0N5</accession>
<evidence type="ECO:0000313" key="3">
    <source>
        <dbReference type="EMBL" id="MFC4737874.1"/>
    </source>
</evidence>
<comment type="caution">
    <text evidence="3">The sequence shown here is derived from an EMBL/GenBank/DDBJ whole genome shotgun (WGS) entry which is preliminary data.</text>
</comment>
<reference evidence="4" key="1">
    <citation type="journal article" date="2019" name="Int. J. Syst. Evol. Microbiol.">
        <title>The Global Catalogue of Microorganisms (GCM) 10K type strain sequencing project: providing services to taxonomists for standard genome sequencing and annotation.</title>
        <authorList>
            <consortium name="The Broad Institute Genomics Platform"/>
            <consortium name="The Broad Institute Genome Sequencing Center for Infectious Disease"/>
            <person name="Wu L."/>
            <person name="Ma J."/>
        </authorList>
    </citation>
    <scope>NUCLEOTIDE SEQUENCE [LARGE SCALE GENOMIC DNA]</scope>
    <source>
        <strain evidence="4">JCM 12165</strain>
    </source>
</reference>
<proteinExistence type="inferred from homology"/>
<name>A0ABV9P0N5_9BACI</name>
<evidence type="ECO:0000313" key="4">
    <source>
        <dbReference type="Proteomes" id="UP001595896"/>
    </source>
</evidence>
<dbReference type="RefSeq" id="WP_377910463.1">
    <property type="nucleotide sequence ID" value="NZ_JBHSGK010000020.1"/>
</dbReference>
<comment type="similarity">
    <text evidence="1">Belongs to the phosphate/phosphite/phosphonate binding protein family.</text>
</comment>
<organism evidence="3 4">
    <name type="scientific">Bacillus daqingensis</name>
    <dbReference type="NCBI Taxonomy" id="872396"/>
    <lineage>
        <taxon>Bacteria</taxon>
        <taxon>Bacillati</taxon>
        <taxon>Bacillota</taxon>
        <taxon>Bacilli</taxon>
        <taxon>Bacillales</taxon>
        <taxon>Bacillaceae</taxon>
        <taxon>Bacillus</taxon>
    </lineage>
</organism>
<dbReference type="Pfam" id="PF12974">
    <property type="entry name" value="Phosphonate-bd"/>
    <property type="match status" value="1"/>
</dbReference>
<dbReference type="InterPro" id="IPR005770">
    <property type="entry name" value="PhnD"/>
</dbReference>
<dbReference type="PROSITE" id="PS51257">
    <property type="entry name" value="PROKAR_LIPOPROTEIN"/>
    <property type="match status" value="1"/>
</dbReference>
<dbReference type="Proteomes" id="UP001595896">
    <property type="component" value="Unassembled WGS sequence"/>
</dbReference>
<keyword evidence="4" id="KW-1185">Reference proteome</keyword>
<evidence type="ECO:0000256" key="2">
    <source>
        <dbReference type="ARBA" id="ARBA00022729"/>
    </source>
</evidence>
<protein>
    <submittedName>
        <fullName evidence="3">Phosphate/phosphite/phosphonate ABC transporter substrate-binding protein</fullName>
    </submittedName>
</protein>
<dbReference type="NCBIfam" id="TIGR01098">
    <property type="entry name" value="3A0109s03R"/>
    <property type="match status" value="1"/>
</dbReference>
<evidence type="ECO:0000256" key="1">
    <source>
        <dbReference type="ARBA" id="ARBA00007162"/>
    </source>
</evidence>
<dbReference type="SUPFAM" id="SSF53850">
    <property type="entry name" value="Periplasmic binding protein-like II"/>
    <property type="match status" value="1"/>
</dbReference>
<dbReference type="CDD" id="cd01071">
    <property type="entry name" value="PBP2_PhnD_like"/>
    <property type="match status" value="1"/>
</dbReference>
<dbReference type="PANTHER" id="PTHR35841">
    <property type="entry name" value="PHOSPHONATES-BINDING PERIPLASMIC PROTEIN"/>
    <property type="match status" value="1"/>
</dbReference>
<keyword evidence="2" id="KW-0732">Signal</keyword>